<evidence type="ECO:0000256" key="1">
    <source>
        <dbReference type="SAM" id="MobiDB-lite"/>
    </source>
</evidence>
<proteinExistence type="predicted"/>
<comment type="caution">
    <text evidence="2">The sequence shown here is derived from an EMBL/GenBank/DDBJ whole genome shotgun (WGS) entry which is preliminary data.</text>
</comment>
<dbReference type="EMBL" id="JAAGAX010000010">
    <property type="protein sequence ID" value="KAF2302007.1"/>
    <property type="molecule type" value="Genomic_DNA"/>
</dbReference>
<keyword evidence="3" id="KW-1185">Reference proteome</keyword>
<dbReference type="PANTHER" id="PTHR33265:SF28">
    <property type="entry name" value="DUF761 DOMAIN-CONTAINING PROTEIN"/>
    <property type="match status" value="1"/>
</dbReference>
<evidence type="ECO:0000313" key="3">
    <source>
        <dbReference type="Proteomes" id="UP000467840"/>
    </source>
</evidence>
<gene>
    <name evidence="2" type="ORF">GH714_031276</name>
</gene>
<name>A0A6A6LNA8_HEVBR</name>
<sequence length="178" mass="20308">MEPSPTLMAKKISNIIRVAFFMIQKGVSKSKFVLDLHLLMKRGKIIGKALNDLMLEHQTALRLSCRSHDMHISFVSPATAAGCRPHDMHMSFVSPREYEFSCSNSPSNRPYNRFHANRRRTHSHHHKHNHAPAYIWDDAKSSEGGDFSEGSNNLMGGIWKEPAVETGDDKKMRQRRVV</sequence>
<dbReference type="AlphaFoldDB" id="A0A6A6LNA8"/>
<accession>A0A6A6LNA8</accession>
<feature type="region of interest" description="Disordered" evidence="1">
    <location>
        <begin position="146"/>
        <end position="178"/>
    </location>
</feature>
<evidence type="ECO:0000313" key="2">
    <source>
        <dbReference type="EMBL" id="KAF2302007.1"/>
    </source>
</evidence>
<reference evidence="2 3" key="1">
    <citation type="journal article" date="2020" name="Mol. Plant">
        <title>The Chromosome-Based Rubber Tree Genome Provides New Insights into Spurge Genome Evolution and Rubber Biosynthesis.</title>
        <authorList>
            <person name="Liu J."/>
            <person name="Shi C."/>
            <person name="Shi C.C."/>
            <person name="Li W."/>
            <person name="Zhang Q.J."/>
            <person name="Zhang Y."/>
            <person name="Li K."/>
            <person name="Lu H.F."/>
            <person name="Shi C."/>
            <person name="Zhu S.T."/>
            <person name="Xiao Z.Y."/>
            <person name="Nan H."/>
            <person name="Yue Y."/>
            <person name="Zhu X.G."/>
            <person name="Wu Y."/>
            <person name="Hong X.N."/>
            <person name="Fan G.Y."/>
            <person name="Tong Y."/>
            <person name="Zhang D."/>
            <person name="Mao C.L."/>
            <person name="Liu Y.L."/>
            <person name="Hao S.J."/>
            <person name="Liu W.Q."/>
            <person name="Lv M.Q."/>
            <person name="Zhang H.B."/>
            <person name="Liu Y."/>
            <person name="Hu-Tang G.R."/>
            <person name="Wang J.P."/>
            <person name="Wang J.H."/>
            <person name="Sun Y.H."/>
            <person name="Ni S.B."/>
            <person name="Chen W.B."/>
            <person name="Zhang X.C."/>
            <person name="Jiao Y.N."/>
            <person name="Eichler E.E."/>
            <person name="Li G.H."/>
            <person name="Liu X."/>
            <person name="Gao L.Z."/>
        </authorList>
    </citation>
    <scope>NUCLEOTIDE SEQUENCE [LARGE SCALE GENOMIC DNA]</scope>
    <source>
        <strain evidence="3">cv. GT1</strain>
        <tissue evidence="2">Leaf</tissue>
    </source>
</reference>
<dbReference type="Proteomes" id="UP000467840">
    <property type="component" value="Chromosome 4"/>
</dbReference>
<dbReference type="PANTHER" id="PTHR33265">
    <property type="entry name" value="AVR9/CF-9 RAPIDLY ELICITED PROTEIN-RELATED"/>
    <property type="match status" value="1"/>
</dbReference>
<protein>
    <submittedName>
        <fullName evidence="2">Uncharacterized protein</fullName>
    </submittedName>
</protein>
<organism evidence="2 3">
    <name type="scientific">Hevea brasiliensis</name>
    <name type="common">Para rubber tree</name>
    <name type="synonym">Siphonia brasiliensis</name>
    <dbReference type="NCBI Taxonomy" id="3981"/>
    <lineage>
        <taxon>Eukaryota</taxon>
        <taxon>Viridiplantae</taxon>
        <taxon>Streptophyta</taxon>
        <taxon>Embryophyta</taxon>
        <taxon>Tracheophyta</taxon>
        <taxon>Spermatophyta</taxon>
        <taxon>Magnoliopsida</taxon>
        <taxon>eudicotyledons</taxon>
        <taxon>Gunneridae</taxon>
        <taxon>Pentapetalae</taxon>
        <taxon>rosids</taxon>
        <taxon>fabids</taxon>
        <taxon>Malpighiales</taxon>
        <taxon>Euphorbiaceae</taxon>
        <taxon>Crotonoideae</taxon>
        <taxon>Micrandreae</taxon>
        <taxon>Hevea</taxon>
    </lineage>
</organism>